<dbReference type="SUPFAM" id="SSF53098">
    <property type="entry name" value="Ribonuclease H-like"/>
    <property type="match status" value="1"/>
</dbReference>
<dbReference type="PANTHER" id="PTHR46481:SF10">
    <property type="entry name" value="ZINC FINGER BED DOMAIN-CONTAINING PROTEIN 39"/>
    <property type="match status" value="1"/>
</dbReference>
<dbReference type="STRING" id="52670.A0A2I4CJB2"/>
<dbReference type="RefSeq" id="XP_013880066.1">
    <property type="nucleotide sequence ID" value="XM_014024612.1"/>
</dbReference>
<evidence type="ECO:0000313" key="8">
    <source>
        <dbReference type="Proteomes" id="UP000192220"/>
    </source>
</evidence>
<dbReference type="Pfam" id="PF05699">
    <property type="entry name" value="Dimer_Tnp_hAT"/>
    <property type="match status" value="1"/>
</dbReference>
<keyword evidence="8" id="KW-1185">Reference proteome</keyword>
<gene>
    <name evidence="9" type="primary">LOC106529257</name>
</gene>
<dbReference type="OrthoDB" id="10057873at2759"/>
<name>A0A2I4CJB2_AUSLI</name>
<evidence type="ECO:0000256" key="6">
    <source>
        <dbReference type="SAM" id="MobiDB-lite"/>
    </source>
</evidence>
<protein>
    <submittedName>
        <fullName evidence="9">Zinc finger BED domain-containing protein 4</fullName>
    </submittedName>
</protein>
<evidence type="ECO:0000259" key="7">
    <source>
        <dbReference type="Pfam" id="PF05699"/>
    </source>
</evidence>
<evidence type="ECO:0000256" key="3">
    <source>
        <dbReference type="ARBA" id="ARBA00022771"/>
    </source>
</evidence>
<dbReference type="GO" id="GO:0046983">
    <property type="term" value="F:protein dimerization activity"/>
    <property type="evidence" value="ECO:0007669"/>
    <property type="project" value="InterPro"/>
</dbReference>
<sequence>MFSSIWSSTKYMIDSLIHQKQSLHAYSSEENNTLPAILTANQWGLLEKTSKVLTPFEELTTNVSAASSTAADVIPSIHVLIRFLSKESEDDQGIQTMKTTLLDAVRRRFKHIESEPLYTVATLLDPRYKDKYFTNAENLGNAKTALKAAVLKTEGQLKTTTPPADETVSEPMKKTPRTEGASSSLGSIFDEILEESSTAAGPSEQITPGAIIEMESYLCETPIERKNNPLHYWRVNQARFPTLAATSSSVLLAQVSRARGSLAQHLLSLRSTGAS</sequence>
<dbReference type="PANTHER" id="PTHR46481">
    <property type="entry name" value="ZINC FINGER BED DOMAIN-CONTAINING PROTEIN 4"/>
    <property type="match status" value="1"/>
</dbReference>
<dbReference type="InterPro" id="IPR008906">
    <property type="entry name" value="HATC_C_dom"/>
</dbReference>
<proteinExistence type="predicted"/>
<evidence type="ECO:0000256" key="2">
    <source>
        <dbReference type="ARBA" id="ARBA00022723"/>
    </source>
</evidence>
<organism evidence="8 9">
    <name type="scientific">Austrofundulus limnaeus</name>
    <name type="common">Annual killifish</name>
    <dbReference type="NCBI Taxonomy" id="52670"/>
    <lineage>
        <taxon>Eukaryota</taxon>
        <taxon>Metazoa</taxon>
        <taxon>Chordata</taxon>
        <taxon>Craniata</taxon>
        <taxon>Vertebrata</taxon>
        <taxon>Euteleostomi</taxon>
        <taxon>Actinopterygii</taxon>
        <taxon>Neopterygii</taxon>
        <taxon>Teleostei</taxon>
        <taxon>Neoteleostei</taxon>
        <taxon>Acanthomorphata</taxon>
        <taxon>Ovalentaria</taxon>
        <taxon>Atherinomorphae</taxon>
        <taxon>Cyprinodontiformes</taxon>
        <taxon>Rivulidae</taxon>
        <taxon>Austrofundulus</taxon>
    </lineage>
</organism>
<keyword evidence="2" id="KW-0479">Metal-binding</keyword>
<dbReference type="GO" id="GO:0008270">
    <property type="term" value="F:zinc ion binding"/>
    <property type="evidence" value="ECO:0007669"/>
    <property type="project" value="UniProtKB-KW"/>
</dbReference>
<evidence type="ECO:0000256" key="1">
    <source>
        <dbReference type="ARBA" id="ARBA00004123"/>
    </source>
</evidence>
<dbReference type="GeneID" id="106529257"/>
<dbReference type="KEGG" id="alim:106529257"/>
<reference evidence="9" key="1">
    <citation type="submission" date="2025-08" db="UniProtKB">
        <authorList>
            <consortium name="RefSeq"/>
        </authorList>
    </citation>
    <scope>IDENTIFICATION</scope>
</reference>
<dbReference type="InterPro" id="IPR052035">
    <property type="entry name" value="ZnF_BED_domain_contain"/>
</dbReference>
<feature type="domain" description="HAT C-terminal dimerisation" evidence="7">
    <location>
        <begin position="213"/>
        <end position="258"/>
    </location>
</feature>
<dbReference type="InParanoid" id="A0A2I4CJB2"/>
<keyword evidence="3" id="KW-0863">Zinc-finger</keyword>
<keyword evidence="4" id="KW-0862">Zinc</keyword>
<evidence type="ECO:0000313" key="9">
    <source>
        <dbReference type="RefSeq" id="XP_013880066.1"/>
    </source>
</evidence>
<dbReference type="GO" id="GO:0005634">
    <property type="term" value="C:nucleus"/>
    <property type="evidence" value="ECO:0007669"/>
    <property type="project" value="UniProtKB-SubCell"/>
</dbReference>
<comment type="subcellular location">
    <subcellularLocation>
        <location evidence="1">Nucleus</location>
    </subcellularLocation>
</comment>
<evidence type="ECO:0000256" key="4">
    <source>
        <dbReference type="ARBA" id="ARBA00022833"/>
    </source>
</evidence>
<dbReference type="Proteomes" id="UP000192220">
    <property type="component" value="Unplaced"/>
</dbReference>
<keyword evidence="5" id="KW-0539">Nucleus</keyword>
<accession>A0A2I4CJB2</accession>
<dbReference type="AlphaFoldDB" id="A0A2I4CJB2"/>
<dbReference type="InterPro" id="IPR012337">
    <property type="entry name" value="RNaseH-like_sf"/>
</dbReference>
<feature type="region of interest" description="Disordered" evidence="6">
    <location>
        <begin position="156"/>
        <end position="183"/>
    </location>
</feature>
<evidence type="ECO:0000256" key="5">
    <source>
        <dbReference type="ARBA" id="ARBA00023242"/>
    </source>
</evidence>